<dbReference type="EMBL" id="VLLK01000002">
    <property type="protein sequence ID" value="TWJ06829.1"/>
    <property type="molecule type" value="Genomic_DNA"/>
</dbReference>
<dbReference type="EC" id="1.3.98.3" evidence="14"/>
<comment type="catalytic activity">
    <reaction evidence="13 14">
        <text>coproporphyrinogen III + 2 S-adenosyl-L-methionine = protoporphyrinogen IX + 2 5'-deoxyadenosine + 2 L-methionine + 2 CO2</text>
        <dbReference type="Rhea" id="RHEA:15425"/>
        <dbReference type="ChEBI" id="CHEBI:16526"/>
        <dbReference type="ChEBI" id="CHEBI:17319"/>
        <dbReference type="ChEBI" id="CHEBI:57307"/>
        <dbReference type="ChEBI" id="CHEBI:57309"/>
        <dbReference type="ChEBI" id="CHEBI:57844"/>
        <dbReference type="ChEBI" id="CHEBI:59789"/>
        <dbReference type="EC" id="1.3.98.3"/>
    </reaction>
</comment>
<sequence>MRVKDAFAKCEHPETMWPYYPELLEQSVPRYTSFPNAAEFKAIDEGDYRTAVEYAEGDVSLYVHIPFCEKICHYCGCNTGAAGRRHRLESYLDALHREIETVSRLLPSKSQVRRIAFGGGSPNALAPTDFVRLVDDLIIRFGISDPAFSIELDPRTISREWAQVIRALGIDRASLGVQTFAPHCQEAIGRIQSDALIAEATELLRNAGVKSLNFDLMYGLPQQSSDDLFATLQRTVALGADRIALFGYAHMPHVVPRQRAVDCRSMPDKAARFAMAELGFTYLRSHGYCAIGFDHFARSATDPLAIAAQAGALRRNFQGFTDDDASSLIGLGASAISSFETLLAQNEKNSGRYCMLASDGRIATVRGVSRSPDDRIRGRVIEQLLCSGKAQVPPELEAETSPLLRPFLDRGLASCEKGTISITPDGLPYSRAIAARFDPYRDHLPGRFSSAV</sequence>
<dbReference type="SMART" id="SM00729">
    <property type="entry name" value="Elp3"/>
    <property type="match status" value="1"/>
</dbReference>
<keyword evidence="11 14" id="KW-0411">Iron-sulfur</keyword>
<feature type="binding site" evidence="15">
    <location>
        <position position="178"/>
    </location>
    <ligand>
        <name>S-adenosyl-L-methionine</name>
        <dbReference type="ChEBI" id="CHEBI:59789"/>
        <label>2</label>
    </ligand>
</feature>
<dbReference type="InterPro" id="IPR034505">
    <property type="entry name" value="Coproporphyrinogen-III_oxidase"/>
</dbReference>
<dbReference type="GO" id="GO:0046872">
    <property type="term" value="F:metal ion binding"/>
    <property type="evidence" value="ECO:0007669"/>
    <property type="project" value="UniProtKB-KW"/>
</dbReference>
<keyword evidence="9 14" id="KW-0560">Oxidoreductase</keyword>
<evidence type="ECO:0000256" key="13">
    <source>
        <dbReference type="ARBA" id="ARBA00048321"/>
    </source>
</evidence>
<feature type="binding site" evidence="15">
    <location>
        <position position="249"/>
    </location>
    <ligand>
        <name>S-adenosyl-L-methionine</name>
        <dbReference type="ChEBI" id="CHEBI:59789"/>
        <label>2</label>
    </ligand>
</feature>
<dbReference type="NCBIfam" id="TIGR00538">
    <property type="entry name" value="hemN"/>
    <property type="match status" value="1"/>
</dbReference>
<feature type="binding site" evidence="16">
    <location>
        <position position="75"/>
    </location>
    <ligand>
        <name>[4Fe-4S] cluster</name>
        <dbReference type="ChEBI" id="CHEBI:49883"/>
        <note>4Fe-4S-S-AdoMet</note>
    </ligand>
</feature>
<evidence type="ECO:0000256" key="11">
    <source>
        <dbReference type="ARBA" id="ARBA00023014"/>
    </source>
</evidence>
<dbReference type="SUPFAM" id="SSF102114">
    <property type="entry name" value="Radical SAM enzymes"/>
    <property type="match status" value="1"/>
</dbReference>
<dbReference type="InterPro" id="IPR006638">
    <property type="entry name" value="Elp3/MiaA/NifB-like_rSAM"/>
</dbReference>
<dbReference type="PANTHER" id="PTHR13932">
    <property type="entry name" value="COPROPORPHYRINIGEN III OXIDASE"/>
    <property type="match status" value="1"/>
</dbReference>
<dbReference type="PROSITE" id="PS51918">
    <property type="entry name" value="RADICAL_SAM"/>
    <property type="match status" value="1"/>
</dbReference>
<feature type="binding site" evidence="16">
    <location>
        <position position="72"/>
    </location>
    <ligand>
        <name>[4Fe-4S] cluster</name>
        <dbReference type="ChEBI" id="CHEBI:49883"/>
        <note>4Fe-4S-S-AdoMet</note>
    </ligand>
</feature>
<dbReference type="Pfam" id="PF04055">
    <property type="entry name" value="Radical_SAM"/>
    <property type="match status" value="1"/>
</dbReference>
<dbReference type="GO" id="GO:0051539">
    <property type="term" value="F:4 iron, 4 sulfur cluster binding"/>
    <property type="evidence" value="ECO:0007669"/>
    <property type="project" value="UniProtKB-KW"/>
</dbReference>
<dbReference type="InterPro" id="IPR004558">
    <property type="entry name" value="Coprogen_oxidase_HemN"/>
</dbReference>
<comment type="caution">
    <text evidence="18">The sequence shown here is derived from an EMBL/GenBank/DDBJ whole genome shotgun (WGS) entry which is preliminary data.</text>
</comment>
<feature type="binding site" evidence="15">
    <location>
        <position position="190"/>
    </location>
    <ligand>
        <name>S-adenosyl-L-methionine</name>
        <dbReference type="ChEBI" id="CHEBI:59789"/>
        <label>2</label>
    </ligand>
</feature>
<keyword evidence="10 14" id="KW-0408">Iron</keyword>
<evidence type="ECO:0000256" key="3">
    <source>
        <dbReference type="ARBA" id="ARBA00005493"/>
    </source>
</evidence>
<gene>
    <name evidence="18" type="ORF">JN10_2366</name>
</gene>
<dbReference type="Proteomes" id="UP000320547">
    <property type="component" value="Unassembled WGS sequence"/>
</dbReference>
<dbReference type="AlphaFoldDB" id="A0A562UMI7"/>
<dbReference type="InterPro" id="IPR007197">
    <property type="entry name" value="rSAM"/>
</dbReference>
<feature type="binding site" evidence="15">
    <location>
        <begin position="74"/>
        <end position="76"/>
    </location>
    <ligand>
        <name>S-adenosyl-L-methionine</name>
        <dbReference type="ChEBI" id="CHEBI:59789"/>
        <label>2</label>
    </ligand>
</feature>
<keyword evidence="8 14" id="KW-0479">Metal-binding</keyword>
<feature type="binding site" evidence="15">
    <location>
        <position position="62"/>
    </location>
    <ligand>
        <name>S-adenosyl-L-methionine</name>
        <dbReference type="ChEBI" id="CHEBI:59789"/>
        <label>1</label>
    </ligand>
</feature>
<evidence type="ECO:0000256" key="4">
    <source>
        <dbReference type="ARBA" id="ARBA00011245"/>
    </source>
</evidence>
<comment type="subcellular location">
    <subcellularLocation>
        <location evidence="1 14">Cytoplasm</location>
    </subcellularLocation>
</comment>
<dbReference type="PIRSF" id="PIRSF000167">
    <property type="entry name" value="HemN"/>
    <property type="match status" value="1"/>
</dbReference>
<feature type="domain" description="Radical SAM core" evidence="17">
    <location>
        <begin position="53"/>
        <end position="294"/>
    </location>
</feature>
<evidence type="ECO:0000256" key="15">
    <source>
        <dbReference type="PIRSR" id="PIRSR000167-1"/>
    </source>
</evidence>
<dbReference type="SFLD" id="SFLDS00029">
    <property type="entry name" value="Radical_SAM"/>
    <property type="match status" value="1"/>
</dbReference>
<evidence type="ECO:0000256" key="2">
    <source>
        <dbReference type="ARBA" id="ARBA00004785"/>
    </source>
</evidence>
<comment type="cofactor">
    <cofactor evidence="14 16">
        <name>[4Fe-4S] cluster</name>
        <dbReference type="ChEBI" id="CHEBI:49883"/>
    </cofactor>
    <text evidence="14 16">Binds 1 [4Fe-4S] cluster. The cluster is coordinated with 3 cysteines and an exchangeable S-adenosyl-L-methionine.</text>
</comment>
<evidence type="ECO:0000256" key="6">
    <source>
        <dbReference type="ARBA" id="ARBA00022490"/>
    </source>
</evidence>
<proteinExistence type="inferred from homology"/>
<dbReference type="Gene3D" id="3.20.20.70">
    <property type="entry name" value="Aldolase class I"/>
    <property type="match status" value="1"/>
</dbReference>
<organism evidence="18 19">
    <name type="scientific">Altererythrobacter ishigakiensis</name>
    <dbReference type="NCBI Taxonomy" id="476157"/>
    <lineage>
        <taxon>Bacteria</taxon>
        <taxon>Pseudomonadati</taxon>
        <taxon>Pseudomonadota</taxon>
        <taxon>Alphaproteobacteria</taxon>
        <taxon>Sphingomonadales</taxon>
        <taxon>Erythrobacteraceae</taxon>
        <taxon>Altererythrobacter</taxon>
    </lineage>
</organism>
<comment type="subunit">
    <text evidence="4">Monomer.</text>
</comment>
<dbReference type="GO" id="GO:0006782">
    <property type="term" value="P:protoporphyrinogen IX biosynthetic process"/>
    <property type="evidence" value="ECO:0007669"/>
    <property type="project" value="UniProtKB-UniPathway"/>
</dbReference>
<reference evidence="18 19" key="1">
    <citation type="submission" date="2019-07" db="EMBL/GenBank/DDBJ databases">
        <title>Genomic Encyclopedia of Archaeal and Bacterial Type Strains, Phase II (KMG-II): from individual species to whole genera.</title>
        <authorList>
            <person name="Goeker M."/>
        </authorList>
    </citation>
    <scope>NUCLEOTIDE SEQUENCE [LARGE SCALE GENOMIC DNA]</scope>
    <source>
        <strain evidence="18 19">ATCC BAA-2084</strain>
    </source>
</reference>
<feature type="binding site" evidence="15">
    <location>
        <position position="215"/>
    </location>
    <ligand>
        <name>S-adenosyl-L-methionine</name>
        <dbReference type="ChEBI" id="CHEBI:59789"/>
        <label>2</label>
    </ligand>
</feature>
<evidence type="ECO:0000256" key="7">
    <source>
        <dbReference type="ARBA" id="ARBA00022691"/>
    </source>
</evidence>
<dbReference type="SFLD" id="SFLDG01065">
    <property type="entry name" value="anaerobic_coproporphyrinogen-I"/>
    <property type="match status" value="1"/>
</dbReference>
<keyword evidence="6 14" id="KW-0963">Cytoplasm</keyword>
<dbReference type="Gene3D" id="1.10.10.920">
    <property type="match status" value="1"/>
</dbReference>
<accession>A0A562UMI7</accession>
<evidence type="ECO:0000256" key="10">
    <source>
        <dbReference type="ARBA" id="ARBA00023004"/>
    </source>
</evidence>
<evidence type="ECO:0000256" key="14">
    <source>
        <dbReference type="PIRNR" id="PIRNR000167"/>
    </source>
</evidence>
<dbReference type="STRING" id="476157.GCA_001663155_01042"/>
<name>A0A562UMI7_9SPHN</name>
<feature type="binding site" evidence="15">
    <location>
        <position position="119"/>
    </location>
    <ligand>
        <name>S-adenosyl-L-methionine</name>
        <dbReference type="ChEBI" id="CHEBI:59789"/>
        <label>1</label>
    </ligand>
</feature>
<keyword evidence="5 14" id="KW-0004">4Fe-4S</keyword>
<dbReference type="CDD" id="cd01335">
    <property type="entry name" value="Radical_SAM"/>
    <property type="match status" value="1"/>
</dbReference>
<evidence type="ECO:0000256" key="8">
    <source>
        <dbReference type="ARBA" id="ARBA00022723"/>
    </source>
</evidence>
<dbReference type="PANTHER" id="PTHR13932:SF6">
    <property type="entry name" value="OXYGEN-INDEPENDENT COPROPORPHYRINOGEN III OXIDASE"/>
    <property type="match status" value="1"/>
</dbReference>
<comment type="similarity">
    <text evidence="3 14">Belongs to the anaerobic coproporphyrinogen-III oxidase family.</text>
</comment>
<comment type="pathway">
    <text evidence="2 14">Porphyrin-containing compound metabolism; protoporphyrin-IX biosynthesis; protoporphyrinogen-IX from coproporphyrinogen-III (AdoMet route): step 1/1.</text>
</comment>
<keyword evidence="19" id="KW-1185">Reference proteome</keyword>
<evidence type="ECO:0000256" key="12">
    <source>
        <dbReference type="ARBA" id="ARBA00023244"/>
    </source>
</evidence>
<evidence type="ECO:0000313" key="19">
    <source>
        <dbReference type="Proteomes" id="UP000320547"/>
    </source>
</evidence>
<dbReference type="UniPathway" id="UPA00251">
    <property type="reaction ID" value="UER00323"/>
</dbReference>
<feature type="binding site" evidence="16">
    <location>
        <position position="68"/>
    </location>
    <ligand>
        <name>[4Fe-4S] cluster</name>
        <dbReference type="ChEBI" id="CHEBI:49883"/>
        <note>4Fe-4S-S-AdoMet</note>
    </ligand>
</feature>
<protein>
    <recommendedName>
        <fullName evidence="14">Coproporphyrinogen-III oxidase</fullName>
        <ecNumber evidence="14">1.3.98.3</ecNumber>
    </recommendedName>
</protein>
<feature type="binding site" evidence="15">
    <location>
        <position position="336"/>
    </location>
    <ligand>
        <name>S-adenosyl-L-methionine</name>
        <dbReference type="ChEBI" id="CHEBI:59789"/>
        <label>1</label>
    </ligand>
</feature>
<dbReference type="InterPro" id="IPR058240">
    <property type="entry name" value="rSAM_sf"/>
</dbReference>
<evidence type="ECO:0000256" key="5">
    <source>
        <dbReference type="ARBA" id="ARBA00022485"/>
    </source>
</evidence>
<dbReference type="GO" id="GO:0004109">
    <property type="term" value="F:coproporphyrinogen oxidase activity"/>
    <property type="evidence" value="ECO:0007669"/>
    <property type="project" value="InterPro"/>
</dbReference>
<evidence type="ECO:0000256" key="1">
    <source>
        <dbReference type="ARBA" id="ARBA00004496"/>
    </source>
</evidence>
<feature type="binding site" evidence="15">
    <location>
        <position position="151"/>
    </location>
    <ligand>
        <name>S-adenosyl-L-methionine</name>
        <dbReference type="ChEBI" id="CHEBI:59789"/>
        <label>1</label>
    </ligand>
</feature>
<evidence type="ECO:0000256" key="9">
    <source>
        <dbReference type="ARBA" id="ARBA00023002"/>
    </source>
</evidence>
<dbReference type="GO" id="GO:0005737">
    <property type="term" value="C:cytoplasm"/>
    <property type="evidence" value="ECO:0007669"/>
    <property type="project" value="UniProtKB-SubCell"/>
</dbReference>
<dbReference type="InterPro" id="IPR013785">
    <property type="entry name" value="Aldolase_TIM"/>
</dbReference>
<dbReference type="GO" id="GO:0051989">
    <property type="term" value="F:coproporphyrinogen dehydrogenase activity"/>
    <property type="evidence" value="ECO:0007669"/>
    <property type="project" value="UniProtKB-EC"/>
</dbReference>
<evidence type="ECO:0000256" key="16">
    <source>
        <dbReference type="PIRSR" id="PIRSR000167-2"/>
    </source>
</evidence>
<evidence type="ECO:0000313" key="18">
    <source>
        <dbReference type="EMBL" id="TWJ06829.1"/>
    </source>
</evidence>
<keyword evidence="12 14" id="KW-0627">Porphyrin biosynthesis</keyword>
<evidence type="ECO:0000259" key="17">
    <source>
        <dbReference type="PROSITE" id="PS51918"/>
    </source>
</evidence>
<keyword evidence="7 14" id="KW-0949">S-adenosyl-L-methionine</keyword>